<keyword evidence="4" id="KW-0804">Transcription</keyword>
<dbReference type="InterPro" id="IPR058031">
    <property type="entry name" value="AAA_lid_NorR"/>
</dbReference>
<dbReference type="Pfam" id="PF02954">
    <property type="entry name" value="HTH_8"/>
    <property type="match status" value="1"/>
</dbReference>
<dbReference type="PROSITE" id="PS50045">
    <property type="entry name" value="SIGMA54_INTERACT_4"/>
    <property type="match status" value="1"/>
</dbReference>
<dbReference type="Gene3D" id="1.10.8.60">
    <property type="match status" value="1"/>
</dbReference>
<dbReference type="AlphaFoldDB" id="A0A3B7MRF7"/>
<accession>A0A3B7MRF7</accession>
<evidence type="ECO:0000259" key="5">
    <source>
        <dbReference type="PROSITE" id="PS50045"/>
    </source>
</evidence>
<evidence type="ECO:0000256" key="1">
    <source>
        <dbReference type="ARBA" id="ARBA00022741"/>
    </source>
</evidence>
<dbReference type="InterPro" id="IPR027417">
    <property type="entry name" value="P-loop_NTPase"/>
</dbReference>
<name>A0A3B7MRF7_9BACT</name>
<dbReference type="Pfam" id="PF25601">
    <property type="entry name" value="AAA_lid_14"/>
    <property type="match status" value="1"/>
</dbReference>
<dbReference type="PANTHER" id="PTHR32071">
    <property type="entry name" value="TRANSCRIPTIONAL REGULATORY PROTEIN"/>
    <property type="match status" value="1"/>
</dbReference>
<dbReference type="SUPFAM" id="SSF52540">
    <property type="entry name" value="P-loop containing nucleoside triphosphate hydrolases"/>
    <property type="match status" value="1"/>
</dbReference>
<dbReference type="InterPro" id="IPR002197">
    <property type="entry name" value="HTH_Fis"/>
</dbReference>
<evidence type="ECO:0000256" key="3">
    <source>
        <dbReference type="ARBA" id="ARBA00023015"/>
    </source>
</evidence>
<dbReference type="KEGG" id="pseg:D3H65_17330"/>
<dbReference type="SMART" id="SM00382">
    <property type="entry name" value="AAA"/>
    <property type="match status" value="1"/>
</dbReference>
<dbReference type="InterPro" id="IPR003593">
    <property type="entry name" value="AAA+_ATPase"/>
</dbReference>
<keyword evidence="7" id="KW-1185">Reference proteome</keyword>
<proteinExistence type="predicted"/>
<dbReference type="InterPro" id="IPR025943">
    <property type="entry name" value="Sigma_54_int_dom_ATP-bd_2"/>
</dbReference>
<evidence type="ECO:0000256" key="4">
    <source>
        <dbReference type="ARBA" id="ARBA00023163"/>
    </source>
</evidence>
<dbReference type="PROSITE" id="PS00676">
    <property type="entry name" value="SIGMA54_INTERACT_2"/>
    <property type="match status" value="1"/>
</dbReference>
<dbReference type="Pfam" id="PF00158">
    <property type="entry name" value="Sigma54_activat"/>
    <property type="match status" value="1"/>
</dbReference>
<sequence length="458" mass="51702">MENLSVCVIHTGKTDVPETEAIPCALQERGIDCHRQPGPDTKVIIVCWTTRIAFEAVMEQLQQLGSADYKVIILSVHHTVSDILKWQLVQAGASDVIAWKDNDEAVIGLLLSRIKRWKLINDLIQSDLVQRTMIGESKNWKKFLGKVIEAAWFTNHHILLMGESGTGKEMTAGLIHALDQRKEKGELVLLDCTTIVPELSGSEFYGHEKGAFTNAIYTREGAFALANKGSLFLDELGELPLTLQAGLLRVIQEGTYKRVGSNTWNKTHFRLVCATNRNLKEEITKGNFREDLYFRVASAVLTLPPLQERREDIPELARYFLRQELKLVAAPEIDNTVMNYLVSRDYPGNVRELKQLIARIAMRYTGEGFISIGDIPEDELPDIQQLKQAWNQQHQSMQQSIRLAIASGKDLLKIKNDIAMLAMEIALEDCGGNLKLAARKLNVEVRTLQYIRKRNEVS</sequence>
<keyword evidence="3" id="KW-0805">Transcription regulation</keyword>
<dbReference type="GO" id="GO:0006355">
    <property type="term" value="P:regulation of DNA-templated transcription"/>
    <property type="evidence" value="ECO:0007669"/>
    <property type="project" value="InterPro"/>
</dbReference>
<keyword evidence="1" id="KW-0547">Nucleotide-binding</keyword>
<evidence type="ECO:0000313" key="7">
    <source>
        <dbReference type="Proteomes" id="UP000263900"/>
    </source>
</evidence>
<feature type="domain" description="Sigma-54 factor interaction" evidence="5">
    <location>
        <begin position="133"/>
        <end position="362"/>
    </location>
</feature>
<dbReference type="OrthoDB" id="9782110at2"/>
<dbReference type="Gene3D" id="1.10.10.60">
    <property type="entry name" value="Homeodomain-like"/>
    <property type="match status" value="1"/>
</dbReference>
<evidence type="ECO:0000256" key="2">
    <source>
        <dbReference type="ARBA" id="ARBA00022840"/>
    </source>
</evidence>
<reference evidence="6 7" key="1">
    <citation type="submission" date="2018-09" db="EMBL/GenBank/DDBJ databases">
        <title>Genome sequencing of strain 6GH32-13.</title>
        <authorList>
            <person name="Weon H.-Y."/>
            <person name="Heo J."/>
            <person name="Kwon S.-W."/>
        </authorList>
    </citation>
    <scope>NUCLEOTIDE SEQUENCE [LARGE SCALE GENOMIC DNA]</scope>
    <source>
        <strain evidence="6 7">5GH32-13</strain>
    </source>
</reference>
<dbReference type="GO" id="GO:0043565">
    <property type="term" value="F:sequence-specific DNA binding"/>
    <property type="evidence" value="ECO:0007669"/>
    <property type="project" value="InterPro"/>
</dbReference>
<dbReference type="InterPro" id="IPR002078">
    <property type="entry name" value="Sigma_54_int"/>
</dbReference>
<organism evidence="6 7">
    <name type="scientific">Paraflavitalea soli</name>
    <dbReference type="NCBI Taxonomy" id="2315862"/>
    <lineage>
        <taxon>Bacteria</taxon>
        <taxon>Pseudomonadati</taxon>
        <taxon>Bacteroidota</taxon>
        <taxon>Chitinophagia</taxon>
        <taxon>Chitinophagales</taxon>
        <taxon>Chitinophagaceae</taxon>
        <taxon>Paraflavitalea</taxon>
    </lineage>
</organism>
<keyword evidence="2" id="KW-0067">ATP-binding</keyword>
<evidence type="ECO:0000313" key="6">
    <source>
        <dbReference type="EMBL" id="AXY75630.1"/>
    </source>
</evidence>
<dbReference type="FunFam" id="3.40.50.300:FF:000006">
    <property type="entry name" value="DNA-binding transcriptional regulator NtrC"/>
    <property type="match status" value="1"/>
</dbReference>
<gene>
    <name evidence="6" type="ORF">D3H65_17330</name>
</gene>
<dbReference type="Proteomes" id="UP000263900">
    <property type="component" value="Chromosome"/>
</dbReference>
<dbReference type="GO" id="GO:0005524">
    <property type="term" value="F:ATP binding"/>
    <property type="evidence" value="ECO:0007669"/>
    <property type="project" value="UniProtKB-KW"/>
</dbReference>
<protein>
    <submittedName>
        <fullName evidence="6">Sigma-54-dependent Fis family transcriptional regulator</fullName>
    </submittedName>
</protein>
<dbReference type="EMBL" id="CP032157">
    <property type="protein sequence ID" value="AXY75630.1"/>
    <property type="molecule type" value="Genomic_DNA"/>
</dbReference>
<dbReference type="RefSeq" id="WP_119051511.1">
    <property type="nucleotide sequence ID" value="NZ_CP032157.1"/>
</dbReference>
<dbReference type="CDD" id="cd00009">
    <property type="entry name" value="AAA"/>
    <property type="match status" value="1"/>
</dbReference>
<dbReference type="Gene3D" id="3.40.50.300">
    <property type="entry name" value="P-loop containing nucleotide triphosphate hydrolases"/>
    <property type="match status" value="1"/>
</dbReference>